<reference evidence="1 2" key="2">
    <citation type="journal article" date="2022" name="Mol. Ecol. Resour.">
        <title>The genomes of chicory, endive, great burdock and yacon provide insights into Asteraceae paleo-polyploidization history and plant inulin production.</title>
        <authorList>
            <person name="Fan W."/>
            <person name="Wang S."/>
            <person name="Wang H."/>
            <person name="Wang A."/>
            <person name="Jiang F."/>
            <person name="Liu H."/>
            <person name="Zhao H."/>
            <person name="Xu D."/>
            <person name="Zhang Y."/>
        </authorList>
    </citation>
    <scope>NUCLEOTIDE SEQUENCE [LARGE SCALE GENOMIC DNA]</scope>
    <source>
        <strain evidence="2">cv. Niubang</strain>
    </source>
</reference>
<evidence type="ECO:0000313" key="2">
    <source>
        <dbReference type="Proteomes" id="UP001055879"/>
    </source>
</evidence>
<evidence type="ECO:0000313" key="1">
    <source>
        <dbReference type="EMBL" id="KAI3719652.1"/>
    </source>
</evidence>
<name>A0ACB9BC78_ARCLA</name>
<comment type="caution">
    <text evidence="1">The sequence shown here is derived from an EMBL/GenBank/DDBJ whole genome shotgun (WGS) entry which is preliminary data.</text>
</comment>
<proteinExistence type="predicted"/>
<protein>
    <submittedName>
        <fullName evidence="1">Uncharacterized protein</fullName>
    </submittedName>
</protein>
<organism evidence="1 2">
    <name type="scientific">Arctium lappa</name>
    <name type="common">Greater burdock</name>
    <name type="synonym">Lappa major</name>
    <dbReference type="NCBI Taxonomy" id="4217"/>
    <lineage>
        <taxon>Eukaryota</taxon>
        <taxon>Viridiplantae</taxon>
        <taxon>Streptophyta</taxon>
        <taxon>Embryophyta</taxon>
        <taxon>Tracheophyta</taxon>
        <taxon>Spermatophyta</taxon>
        <taxon>Magnoliopsida</taxon>
        <taxon>eudicotyledons</taxon>
        <taxon>Gunneridae</taxon>
        <taxon>Pentapetalae</taxon>
        <taxon>asterids</taxon>
        <taxon>campanulids</taxon>
        <taxon>Asterales</taxon>
        <taxon>Asteraceae</taxon>
        <taxon>Carduoideae</taxon>
        <taxon>Cardueae</taxon>
        <taxon>Arctiinae</taxon>
        <taxon>Arctium</taxon>
    </lineage>
</organism>
<reference evidence="2" key="1">
    <citation type="journal article" date="2022" name="Mol. Ecol. Resour.">
        <title>The genomes of chicory, endive, great burdock and yacon provide insights into Asteraceae palaeo-polyploidization history and plant inulin production.</title>
        <authorList>
            <person name="Fan W."/>
            <person name="Wang S."/>
            <person name="Wang H."/>
            <person name="Wang A."/>
            <person name="Jiang F."/>
            <person name="Liu H."/>
            <person name="Zhao H."/>
            <person name="Xu D."/>
            <person name="Zhang Y."/>
        </authorList>
    </citation>
    <scope>NUCLEOTIDE SEQUENCE [LARGE SCALE GENOMIC DNA]</scope>
    <source>
        <strain evidence="2">cv. Niubang</strain>
    </source>
</reference>
<gene>
    <name evidence="1" type="ORF">L6452_20554</name>
</gene>
<dbReference type="EMBL" id="CM042052">
    <property type="protein sequence ID" value="KAI3719652.1"/>
    <property type="molecule type" value="Genomic_DNA"/>
</dbReference>
<dbReference type="Proteomes" id="UP001055879">
    <property type="component" value="Linkage Group LG06"/>
</dbReference>
<keyword evidence="2" id="KW-1185">Reference proteome</keyword>
<sequence length="425" mass="47551">MGEPLKGTVTPLSSVFAPEEAQKASVRVQETISERRKEVDQLQAFLNDNNSLVNLVKKLPDKLHHDIMVPFGKAAFFPGRLIHTNEFLVLLGEGYYADRTSKQTIEILKRRGKDLESQIETLNAVIKDLKFEASFFDETAIEAAEGIVEIREDYVDEASNEDEPATGEDDFARILSRIDELEKEERESEIAEEHEEEDKDDLSHLISLTSLEPEGRSSEDQTKNEHPMGKRSLQSHPQQDMSKQFNPKTHRLFLYPKVSFDVNILSLGIRTFQVLGIYDIYSDLSSHVKVPTSSGSILPPSIVEHNKLKESLSRTPASKNEKVSTLASNSSNHSSRASVVAPVSKEVSNFDSSIGSDRSKASVCCISKHIQAPKMALSLLTMKIYCLQAFTGSIVEHTHNTENNQKGQTQAPTSKPVSRFKLQRK</sequence>
<accession>A0ACB9BC78</accession>